<keyword evidence="4" id="KW-1185">Reference proteome</keyword>
<reference evidence="3" key="1">
    <citation type="submission" date="2023-10" db="EMBL/GenBank/DDBJ databases">
        <authorList>
            <person name="Chen Y."/>
            <person name="Shah S."/>
            <person name="Dougan E. K."/>
            <person name="Thang M."/>
            <person name="Chan C."/>
        </authorList>
    </citation>
    <scope>NUCLEOTIDE SEQUENCE [LARGE SCALE GENOMIC DNA]</scope>
</reference>
<dbReference type="Proteomes" id="UP001189429">
    <property type="component" value="Unassembled WGS sequence"/>
</dbReference>
<feature type="region of interest" description="Disordered" evidence="1">
    <location>
        <begin position="1"/>
        <end position="21"/>
    </location>
</feature>
<proteinExistence type="predicted"/>
<feature type="non-terminal residue" evidence="3">
    <location>
        <position position="396"/>
    </location>
</feature>
<feature type="domain" description="HTH OST-type" evidence="2">
    <location>
        <begin position="214"/>
        <end position="290"/>
    </location>
</feature>
<name>A0ABN9TDC6_9DINO</name>
<accession>A0ABN9TDC6</accession>
<comment type="caution">
    <text evidence="3">The sequence shown here is derived from an EMBL/GenBank/DDBJ whole genome shotgun (WGS) entry which is preliminary data.</text>
</comment>
<evidence type="ECO:0000313" key="3">
    <source>
        <dbReference type="EMBL" id="CAK0843734.1"/>
    </source>
</evidence>
<dbReference type="PROSITE" id="PS51644">
    <property type="entry name" value="HTH_OST"/>
    <property type="match status" value="1"/>
</dbReference>
<dbReference type="EMBL" id="CAUYUJ010014604">
    <property type="protein sequence ID" value="CAK0843734.1"/>
    <property type="molecule type" value="Genomic_DNA"/>
</dbReference>
<feature type="compositionally biased region" description="Low complexity" evidence="1">
    <location>
        <begin position="1"/>
        <end position="15"/>
    </location>
</feature>
<dbReference type="InterPro" id="IPR025605">
    <property type="entry name" value="OST-HTH/LOTUS_dom"/>
</dbReference>
<gene>
    <name evidence="3" type="ORF">PCOR1329_LOCUS37987</name>
</gene>
<evidence type="ECO:0000313" key="4">
    <source>
        <dbReference type="Proteomes" id="UP001189429"/>
    </source>
</evidence>
<protein>
    <recommendedName>
        <fullName evidence="2">HTH OST-type domain-containing protein</fullName>
    </recommendedName>
</protein>
<evidence type="ECO:0000259" key="2">
    <source>
        <dbReference type="PROSITE" id="PS51644"/>
    </source>
</evidence>
<evidence type="ECO:0000256" key="1">
    <source>
        <dbReference type="SAM" id="MobiDB-lite"/>
    </source>
</evidence>
<sequence>MAKPRSAGPASPASSKAREGLSQDSEMILRWAVKSLYQDEANPRGPLLQWFLHYLVGVKLNHQQLRALIVDTPGLRLEPISTKKLNFSAVLDEPPPGFQGFVSEDDALATLDERTWEEVSACLGRGGWHKAQEAAHKYYVVAAWLQEESPCFGDMSFGRVLSIVRCSALQGKCLLGHRNSLLVPYLQSEEHERKVNACMGQPTHVNPDEQYVRTWEELRQGLRTLLEKQDEGTLEVSKVKAMFRTLLKTELSETVFGHQSLSKLLGDPELSEEFSLEMLQGNRYVLRMKCEGPLGPAAAVPLALEGVLGADARQPRPVTIELAAAVDSLSWQAPAHGWRTRAEHVQAHGPRLFRVASGAGYARGLQRRAGHYGRPRRLERGGLGTAGREALGSPGK</sequence>
<organism evidence="3 4">
    <name type="scientific">Prorocentrum cordatum</name>
    <dbReference type="NCBI Taxonomy" id="2364126"/>
    <lineage>
        <taxon>Eukaryota</taxon>
        <taxon>Sar</taxon>
        <taxon>Alveolata</taxon>
        <taxon>Dinophyceae</taxon>
        <taxon>Prorocentrales</taxon>
        <taxon>Prorocentraceae</taxon>
        <taxon>Prorocentrum</taxon>
    </lineage>
</organism>
<feature type="region of interest" description="Disordered" evidence="1">
    <location>
        <begin position="370"/>
        <end position="396"/>
    </location>
</feature>